<dbReference type="Pfam" id="PF14246">
    <property type="entry name" value="TetR_C_7"/>
    <property type="match status" value="1"/>
</dbReference>
<keyword evidence="5" id="KW-1185">Reference proteome</keyword>
<sequence length="208" mass="23129">MKKPKTRSKSEEKRQLILAAATNSFCDKGFSLTSMDSIANSAGVSKQTVYSHFGNKDELFAASILNKCEKFRTSALPESSLCDPKLALKTFAMGFIQLLLSEEGMAIHRVCIAESQTNPQVSQLFYAAGPEPVVAEISRLLESYASKGLIIVENYHFAALQFLSLMKGEAVMRREYNTEKQIGIEEISNYIDNSVDLFLRGCQYKAMV</sequence>
<dbReference type="Pfam" id="PF00440">
    <property type="entry name" value="TetR_N"/>
    <property type="match status" value="1"/>
</dbReference>
<dbReference type="PROSITE" id="PS50977">
    <property type="entry name" value="HTH_TETR_2"/>
    <property type="match status" value="1"/>
</dbReference>
<feature type="DNA-binding region" description="H-T-H motif" evidence="2">
    <location>
        <begin position="34"/>
        <end position="53"/>
    </location>
</feature>
<evidence type="ECO:0000259" key="3">
    <source>
        <dbReference type="PROSITE" id="PS50977"/>
    </source>
</evidence>
<dbReference type="InterPro" id="IPR050109">
    <property type="entry name" value="HTH-type_TetR-like_transc_reg"/>
</dbReference>
<dbReference type="EMBL" id="CP134146">
    <property type="protein sequence ID" value="WNC69773.1"/>
    <property type="molecule type" value="Genomic_DNA"/>
</dbReference>
<dbReference type="InterPro" id="IPR009057">
    <property type="entry name" value="Homeodomain-like_sf"/>
</dbReference>
<dbReference type="PRINTS" id="PR00455">
    <property type="entry name" value="HTHTETR"/>
</dbReference>
<dbReference type="SUPFAM" id="SSF48498">
    <property type="entry name" value="Tetracyclin repressor-like, C-terminal domain"/>
    <property type="match status" value="1"/>
</dbReference>
<dbReference type="InterPro" id="IPR036271">
    <property type="entry name" value="Tet_transcr_reg_TetR-rel_C_sf"/>
</dbReference>
<evidence type="ECO:0000256" key="2">
    <source>
        <dbReference type="PROSITE-ProRule" id="PRU00335"/>
    </source>
</evidence>
<evidence type="ECO:0000256" key="1">
    <source>
        <dbReference type="ARBA" id="ARBA00023125"/>
    </source>
</evidence>
<proteinExistence type="predicted"/>
<organism evidence="4 5">
    <name type="scientific">Thalassotalea nanhaiensis</name>
    <dbReference type="NCBI Taxonomy" id="3065648"/>
    <lineage>
        <taxon>Bacteria</taxon>
        <taxon>Pseudomonadati</taxon>
        <taxon>Pseudomonadota</taxon>
        <taxon>Gammaproteobacteria</taxon>
        <taxon>Alteromonadales</taxon>
        <taxon>Colwelliaceae</taxon>
        <taxon>Thalassotalea</taxon>
    </lineage>
</organism>
<dbReference type="InterPro" id="IPR001647">
    <property type="entry name" value="HTH_TetR"/>
</dbReference>
<dbReference type="Gene3D" id="1.10.10.60">
    <property type="entry name" value="Homeodomain-like"/>
    <property type="match status" value="1"/>
</dbReference>
<dbReference type="PANTHER" id="PTHR30055:SF146">
    <property type="entry name" value="HTH-TYPE TRANSCRIPTIONAL DUAL REGULATOR CECR"/>
    <property type="match status" value="1"/>
</dbReference>
<dbReference type="RefSeq" id="WP_348388915.1">
    <property type="nucleotide sequence ID" value="NZ_CP134146.1"/>
</dbReference>
<feature type="domain" description="HTH tetR-type" evidence="3">
    <location>
        <begin position="11"/>
        <end position="71"/>
    </location>
</feature>
<name>A0ABY9TLR0_9GAMM</name>
<dbReference type="SUPFAM" id="SSF46689">
    <property type="entry name" value="Homeodomain-like"/>
    <property type="match status" value="1"/>
</dbReference>
<evidence type="ECO:0000313" key="4">
    <source>
        <dbReference type="EMBL" id="WNC69773.1"/>
    </source>
</evidence>
<accession>A0ABY9TLR0</accession>
<reference evidence="5" key="1">
    <citation type="submission" date="2023-09" db="EMBL/GenBank/DDBJ databases">
        <authorList>
            <person name="Li S."/>
            <person name="Li X."/>
            <person name="Zhang C."/>
            <person name="Zhao Z."/>
        </authorList>
    </citation>
    <scope>NUCLEOTIDE SEQUENCE [LARGE SCALE GENOMIC DNA]</scope>
    <source>
        <strain evidence="5">SQ345</strain>
    </source>
</reference>
<protein>
    <submittedName>
        <fullName evidence="4">TetR/AcrR family transcriptional regulator</fullName>
    </submittedName>
</protein>
<dbReference type="InterPro" id="IPR039536">
    <property type="entry name" value="TetR_C_Proteobacteria"/>
</dbReference>
<dbReference type="PANTHER" id="PTHR30055">
    <property type="entry name" value="HTH-TYPE TRANSCRIPTIONAL REGULATOR RUTR"/>
    <property type="match status" value="1"/>
</dbReference>
<gene>
    <name evidence="4" type="ORF">RI845_06435</name>
</gene>
<dbReference type="Gene3D" id="1.10.357.10">
    <property type="entry name" value="Tetracycline Repressor, domain 2"/>
    <property type="match status" value="1"/>
</dbReference>
<keyword evidence="1 2" id="KW-0238">DNA-binding</keyword>
<dbReference type="Proteomes" id="UP001248581">
    <property type="component" value="Chromosome"/>
</dbReference>
<evidence type="ECO:0000313" key="5">
    <source>
        <dbReference type="Proteomes" id="UP001248581"/>
    </source>
</evidence>